<name>A0AAE0GYG1_9CHLO</name>
<dbReference type="Proteomes" id="UP001190700">
    <property type="component" value="Unassembled WGS sequence"/>
</dbReference>
<comment type="caution">
    <text evidence="1">The sequence shown here is derived from an EMBL/GenBank/DDBJ whole genome shotgun (WGS) entry which is preliminary data.</text>
</comment>
<evidence type="ECO:0000313" key="1">
    <source>
        <dbReference type="EMBL" id="KAK3286657.1"/>
    </source>
</evidence>
<gene>
    <name evidence="1" type="ORF">CYMTET_5795</name>
</gene>
<dbReference type="EMBL" id="LGRX02001215">
    <property type="protein sequence ID" value="KAK3286657.1"/>
    <property type="molecule type" value="Genomic_DNA"/>
</dbReference>
<accession>A0AAE0GYG1</accession>
<sequence length="186" mass="21078">MLVYILGVCLRRPARCSWKAVHSSTRRRVDFPKTANRECGGSAVRVWNTSSTRRRDRRFSKLRCTGEDRDGPDDIRDVDPYWIEKEMLNSKESFPTSRKEAFFQAVRTGDTKGAVYSISTWSTAATFAALTYVSFTISFTGGWDEGLLKNFAGLKWLFLICLSGSVAAEVAKFVDSVNTFTNRRNM</sequence>
<protein>
    <submittedName>
        <fullName evidence="1">Uncharacterized protein</fullName>
    </submittedName>
</protein>
<dbReference type="AlphaFoldDB" id="A0AAE0GYG1"/>
<proteinExistence type="predicted"/>
<organism evidence="1 2">
    <name type="scientific">Cymbomonas tetramitiformis</name>
    <dbReference type="NCBI Taxonomy" id="36881"/>
    <lineage>
        <taxon>Eukaryota</taxon>
        <taxon>Viridiplantae</taxon>
        <taxon>Chlorophyta</taxon>
        <taxon>Pyramimonadophyceae</taxon>
        <taxon>Pyramimonadales</taxon>
        <taxon>Pyramimonadaceae</taxon>
        <taxon>Cymbomonas</taxon>
    </lineage>
</organism>
<evidence type="ECO:0000313" key="2">
    <source>
        <dbReference type="Proteomes" id="UP001190700"/>
    </source>
</evidence>
<reference evidence="1 2" key="1">
    <citation type="journal article" date="2015" name="Genome Biol. Evol.">
        <title>Comparative Genomics of a Bacterivorous Green Alga Reveals Evolutionary Causalities and Consequences of Phago-Mixotrophic Mode of Nutrition.</title>
        <authorList>
            <person name="Burns J.A."/>
            <person name="Paasch A."/>
            <person name="Narechania A."/>
            <person name="Kim E."/>
        </authorList>
    </citation>
    <scope>NUCLEOTIDE SEQUENCE [LARGE SCALE GENOMIC DNA]</scope>
    <source>
        <strain evidence="1 2">PLY_AMNH</strain>
    </source>
</reference>
<keyword evidence="2" id="KW-1185">Reference proteome</keyword>